<keyword evidence="2" id="KW-1185">Reference proteome</keyword>
<comment type="caution">
    <text evidence="1">The sequence shown here is derived from an EMBL/GenBank/DDBJ whole genome shotgun (WGS) entry which is preliminary data.</text>
</comment>
<gene>
    <name evidence="1" type="ORF">JIN81_12600</name>
</gene>
<accession>A0A934RDV0</accession>
<evidence type="ECO:0008006" key="3">
    <source>
        <dbReference type="Google" id="ProtNLM"/>
    </source>
</evidence>
<dbReference type="EMBL" id="JAENII010000009">
    <property type="protein sequence ID" value="MBK1827863.1"/>
    <property type="molecule type" value="Genomic_DNA"/>
</dbReference>
<proteinExistence type="predicted"/>
<dbReference type="Proteomes" id="UP000658278">
    <property type="component" value="Unassembled WGS sequence"/>
</dbReference>
<sequence>MKLFSVSLMIQSGRLGPGVHKFFMCLSQFVSWVRTVLEGRVVDLKLFRLELALEITCRRRMNVYPLLNPLLADIRDRPKGVSRVSTETELRNDMKPTLTPYLATAGLAMVLATNASAALIVGAAPTTNVIHNSIAGAINSNMLDEDVNSNHGRADSFTLGTSPSGTFDITSVTLAKNGNQTFEAGDTMTVFIATGGATEWANGTGHNTADDGTNYLVDTGMVLQVQEVFSLVGLITGADFVTFEFASPVTVDDDTEYTVGWVFEEGSSTATGPDRFGYDENTNGGRLSIVDGAYGGASSRGISFSVQGVPEPSVALLGGLGLFGLLRRRRD</sequence>
<organism evidence="1 2">
    <name type="scientific">Haloferula rosea</name>
    <dbReference type="NCBI Taxonomy" id="490093"/>
    <lineage>
        <taxon>Bacteria</taxon>
        <taxon>Pseudomonadati</taxon>
        <taxon>Verrucomicrobiota</taxon>
        <taxon>Verrucomicrobiia</taxon>
        <taxon>Verrucomicrobiales</taxon>
        <taxon>Verrucomicrobiaceae</taxon>
        <taxon>Haloferula</taxon>
    </lineage>
</organism>
<protein>
    <recommendedName>
        <fullName evidence="3">PEP-CTERM sorting domain-containing protein</fullName>
    </recommendedName>
</protein>
<evidence type="ECO:0000313" key="2">
    <source>
        <dbReference type="Proteomes" id="UP000658278"/>
    </source>
</evidence>
<name>A0A934RDV0_9BACT</name>
<reference evidence="1" key="1">
    <citation type="submission" date="2021-01" db="EMBL/GenBank/DDBJ databases">
        <title>Modified the classification status of verrucomicrobia.</title>
        <authorList>
            <person name="Feng X."/>
        </authorList>
    </citation>
    <scope>NUCLEOTIDE SEQUENCE</scope>
    <source>
        <strain evidence="1">KCTC 22201</strain>
    </source>
</reference>
<dbReference type="AlphaFoldDB" id="A0A934RDV0"/>
<dbReference type="RefSeq" id="WP_200280092.1">
    <property type="nucleotide sequence ID" value="NZ_JAENII010000009.1"/>
</dbReference>
<evidence type="ECO:0000313" key="1">
    <source>
        <dbReference type="EMBL" id="MBK1827863.1"/>
    </source>
</evidence>